<comment type="caution">
    <text evidence="3">The sequence shown here is derived from an EMBL/GenBank/DDBJ whole genome shotgun (WGS) entry which is preliminary data.</text>
</comment>
<proteinExistence type="predicted"/>
<dbReference type="RefSeq" id="WP_188432666.1">
    <property type="nucleotide sequence ID" value="NZ_BMEX01000007.1"/>
</dbReference>
<reference evidence="4" key="1">
    <citation type="journal article" date="2019" name="Int. J. Syst. Evol. Microbiol.">
        <title>The Global Catalogue of Microorganisms (GCM) 10K type strain sequencing project: providing services to taxonomists for standard genome sequencing and annotation.</title>
        <authorList>
            <consortium name="The Broad Institute Genomics Platform"/>
            <consortium name="The Broad Institute Genome Sequencing Center for Infectious Disease"/>
            <person name="Wu L."/>
            <person name="Ma J."/>
        </authorList>
    </citation>
    <scope>NUCLEOTIDE SEQUENCE [LARGE SCALE GENOMIC DNA]</scope>
    <source>
        <strain evidence="4">CGMCC 1.12404</strain>
    </source>
</reference>
<protein>
    <recommendedName>
        <fullName evidence="2">DUF58 domain-containing protein</fullName>
    </recommendedName>
</protein>
<dbReference type="Pfam" id="PF01882">
    <property type="entry name" value="DUF58"/>
    <property type="match status" value="1"/>
</dbReference>
<dbReference type="PANTHER" id="PTHR34351">
    <property type="entry name" value="SLR1927 PROTEIN-RELATED"/>
    <property type="match status" value="1"/>
</dbReference>
<keyword evidence="1" id="KW-1133">Transmembrane helix</keyword>
<evidence type="ECO:0000313" key="4">
    <source>
        <dbReference type="Proteomes" id="UP000617979"/>
    </source>
</evidence>
<organism evidence="3 4">
    <name type="scientific">Kroppenstedtia guangzhouensis</name>
    <dbReference type="NCBI Taxonomy" id="1274356"/>
    <lineage>
        <taxon>Bacteria</taxon>
        <taxon>Bacillati</taxon>
        <taxon>Bacillota</taxon>
        <taxon>Bacilli</taxon>
        <taxon>Bacillales</taxon>
        <taxon>Thermoactinomycetaceae</taxon>
        <taxon>Kroppenstedtia</taxon>
    </lineage>
</organism>
<sequence length="403" mass="45890">MRRGGHGLFWGLTVITYAFGRFQGGFVPWFLFYASLLISVYLTSVVWFSLWEPEVERRLSGHRMTAGERLTVRLRYRRHAPLPPSWVYFEDEGDLKPKEGMGWLRFPGWSRERVFDYVLRDLPRGRHRFQGVKIRSGDLFGLVEKRWDISLVDEIIVYPRIREIRVWHTVNEQNTGRSTPTLRVGEDVTSVVGVRDYSHRDPLSRIHWKATARGQGLKAKEFEHQVSNDFMFVLDCRDSSFEGKGDPLFERAVSLTATLAKFAVGRRFSSGLIAWGNQRLHLPLGRSQEHLLRLFDPLAVIQPEGKMAVGEILVQESAHLPRGTTTIVITPGLSLSDVQAIGQLMLKKIKVEVFWVCHSDALEREERLVLGMLDSLGVRVDLVPHDDFGKITEGGVSLGQGSA</sequence>
<feature type="transmembrane region" description="Helical" evidence="1">
    <location>
        <begin position="30"/>
        <end position="50"/>
    </location>
</feature>
<name>A0ABQ1GST1_9BACL</name>
<evidence type="ECO:0000313" key="3">
    <source>
        <dbReference type="EMBL" id="GGA49240.1"/>
    </source>
</evidence>
<evidence type="ECO:0000256" key="1">
    <source>
        <dbReference type="SAM" id="Phobius"/>
    </source>
</evidence>
<gene>
    <name evidence="3" type="primary">yeaD</name>
    <name evidence="3" type="ORF">GCM10007416_22980</name>
</gene>
<dbReference type="EMBL" id="BMEX01000007">
    <property type="protein sequence ID" value="GGA49240.1"/>
    <property type="molecule type" value="Genomic_DNA"/>
</dbReference>
<keyword evidence="1" id="KW-0472">Membrane</keyword>
<dbReference type="Proteomes" id="UP000617979">
    <property type="component" value="Unassembled WGS sequence"/>
</dbReference>
<keyword evidence="1" id="KW-0812">Transmembrane</keyword>
<keyword evidence="4" id="KW-1185">Reference proteome</keyword>
<evidence type="ECO:0000259" key="2">
    <source>
        <dbReference type="Pfam" id="PF01882"/>
    </source>
</evidence>
<dbReference type="InterPro" id="IPR002881">
    <property type="entry name" value="DUF58"/>
</dbReference>
<accession>A0ABQ1GST1</accession>
<dbReference type="PANTHER" id="PTHR34351:SF2">
    <property type="entry name" value="DUF58 DOMAIN-CONTAINING PROTEIN"/>
    <property type="match status" value="1"/>
</dbReference>
<feature type="domain" description="DUF58" evidence="2">
    <location>
        <begin position="194"/>
        <end position="306"/>
    </location>
</feature>